<evidence type="ECO:0000256" key="1">
    <source>
        <dbReference type="ARBA" id="ARBA00022679"/>
    </source>
</evidence>
<dbReference type="InterPro" id="IPR052203">
    <property type="entry name" value="GHMP_Kinase-Related"/>
</dbReference>
<evidence type="ECO:0000259" key="3">
    <source>
        <dbReference type="Pfam" id="PF00288"/>
    </source>
</evidence>
<dbReference type="InterPro" id="IPR020568">
    <property type="entry name" value="Ribosomal_Su5_D2-typ_SF"/>
</dbReference>
<dbReference type="SUPFAM" id="SSF54211">
    <property type="entry name" value="Ribosomal protein S5 domain 2-like"/>
    <property type="match status" value="1"/>
</dbReference>
<dbReference type="Proteomes" id="UP000095282">
    <property type="component" value="Unplaced"/>
</dbReference>
<feature type="domain" description="GHMP kinase N-terminal" evidence="3">
    <location>
        <begin position="140"/>
        <end position="216"/>
    </location>
</feature>
<protein>
    <submittedName>
        <fullName evidence="5">GHMP_kinases_N domain-containing protein</fullName>
    </submittedName>
</protein>
<keyword evidence="4" id="KW-1185">Reference proteome</keyword>
<dbReference type="AlphaFoldDB" id="A0A1I7T012"/>
<dbReference type="PANTHER" id="PTHR32463">
    <property type="entry name" value="L-FUCOSE KINASE"/>
    <property type="match status" value="1"/>
</dbReference>
<dbReference type="WBParaSite" id="Csp11.Scaffold423.g1142.t1">
    <property type="protein sequence ID" value="Csp11.Scaffold423.g1142.t1"/>
    <property type="gene ID" value="Csp11.Scaffold423.g1142"/>
</dbReference>
<dbReference type="PANTHER" id="PTHR32463:SF0">
    <property type="entry name" value="L-FUCOSE KINASE"/>
    <property type="match status" value="1"/>
</dbReference>
<evidence type="ECO:0000313" key="4">
    <source>
        <dbReference type="Proteomes" id="UP000095282"/>
    </source>
</evidence>
<organism evidence="4 5">
    <name type="scientific">Caenorhabditis tropicalis</name>
    <dbReference type="NCBI Taxonomy" id="1561998"/>
    <lineage>
        <taxon>Eukaryota</taxon>
        <taxon>Metazoa</taxon>
        <taxon>Ecdysozoa</taxon>
        <taxon>Nematoda</taxon>
        <taxon>Chromadorea</taxon>
        <taxon>Rhabditida</taxon>
        <taxon>Rhabditina</taxon>
        <taxon>Rhabditomorpha</taxon>
        <taxon>Rhabditoidea</taxon>
        <taxon>Rhabditidae</taxon>
        <taxon>Peloderinae</taxon>
        <taxon>Caenorhabditis</taxon>
    </lineage>
</organism>
<dbReference type="Gene3D" id="3.30.230.120">
    <property type="match status" value="1"/>
</dbReference>
<keyword evidence="1" id="KW-0808">Transferase</keyword>
<dbReference type="STRING" id="1561998.A0A1I7T012"/>
<evidence type="ECO:0000256" key="2">
    <source>
        <dbReference type="ARBA" id="ARBA00022777"/>
    </source>
</evidence>
<dbReference type="InterPro" id="IPR006204">
    <property type="entry name" value="GHMP_kinase_N_dom"/>
</dbReference>
<dbReference type="GO" id="GO:0005524">
    <property type="term" value="F:ATP binding"/>
    <property type="evidence" value="ECO:0007669"/>
    <property type="project" value="InterPro"/>
</dbReference>
<dbReference type="eggNOG" id="KOG4644">
    <property type="taxonomic scope" value="Eukaryota"/>
</dbReference>
<reference evidence="5" key="1">
    <citation type="submission" date="2016-11" db="UniProtKB">
        <authorList>
            <consortium name="WormBaseParasite"/>
        </authorList>
    </citation>
    <scope>IDENTIFICATION</scope>
</reference>
<name>A0A1I7T012_9PELO</name>
<dbReference type="Pfam" id="PF00288">
    <property type="entry name" value="GHMP_kinases_N"/>
    <property type="match status" value="1"/>
</dbReference>
<proteinExistence type="predicted"/>
<keyword evidence="2" id="KW-0418">Kinase</keyword>
<dbReference type="GO" id="GO:0050201">
    <property type="term" value="F:fucokinase activity"/>
    <property type="evidence" value="ECO:0007669"/>
    <property type="project" value="TreeGrafter"/>
</dbReference>
<dbReference type="GO" id="GO:0042352">
    <property type="term" value="P:GDP-L-fucose salvage"/>
    <property type="evidence" value="ECO:0007669"/>
    <property type="project" value="TreeGrafter"/>
</dbReference>
<sequence length="289" mass="31819">MIRAARHLETAAQKCIREKVEGLCAERSLKLTKSDPSRTVAHVTAPVRIDFFGGWLDTPPIFFSMENAAVVNMAVELDGKNPISCTITKTDLPYIELHQDGSRILIQSDEHLLFMHDQPSEPGALVAACIVALGFKTLSGLFETLQCSGLRIETISDLPHGSGLGTSSIMACTILKAFSAFGGGATEDQIVHTVLCVEQLMTTGGGWQDQCGAVYPGLKTCYYTPNGIRQRPIPLSPRVKELLEDRLLLVYTGKTRLAKNLLQEVIRNFYTCTETQKRLREMAEGVEEF</sequence>
<evidence type="ECO:0000313" key="5">
    <source>
        <dbReference type="WBParaSite" id="Csp11.Scaffold423.g1142.t1"/>
    </source>
</evidence>
<accession>A0A1I7T012</accession>